<proteinExistence type="predicted"/>
<accession>A0A1H9LX66</accession>
<dbReference type="OrthoDB" id="982327at2"/>
<name>A0A1H9LX66_9BACT</name>
<dbReference type="AlphaFoldDB" id="A0A1H9LX66"/>
<sequence length="417" mass="46075">MILRKKPRVIYPCKDGTYSTHKRRGACNWHQGLKSKDGVKLGPAGKGRSSGIDLIPLKDIRVAHEWFQNRAAPYSLRSVQNIMEAVKSGSFRWANMDAITVWKNPAGGLFVLSGHSRFEAFTQLCAEGEKIGSRGFCSIPAKLFSGSLAAAKKIALESNTLSTKETDLERATFYRRQRESGADAGAMQANAKRLEGRNANTILAFSFLSPTGKTWRALEAMSNGQADSKTIINNVGRWIGNARRKVPALTNSHEDELYEWLVTRSGYGSGSGQVNSETKFAQRLASIINRRTTFGQLEERLNIQSAVQLSPVERQYNAQLEEAKKTVFDIDKELKAKVSRLAAQGATPKQVADITAPLERALRNARLAYQGLRAKSSEVQAHARNEQTLFGVGTTNNNSILIPGVMLFAGLYWIKNR</sequence>
<dbReference type="RefSeq" id="WP_090171883.1">
    <property type="nucleotide sequence ID" value="NZ_FOFB01000026.1"/>
</dbReference>
<dbReference type="EMBL" id="FOFB01000026">
    <property type="protein sequence ID" value="SER16024.1"/>
    <property type="molecule type" value="Genomic_DNA"/>
</dbReference>
<reference evidence="2" key="1">
    <citation type="submission" date="2016-10" db="EMBL/GenBank/DDBJ databases">
        <authorList>
            <person name="Varghese N."/>
            <person name="Submissions S."/>
        </authorList>
    </citation>
    <scope>NUCLEOTIDE SEQUENCE [LARGE SCALE GENOMIC DNA]</scope>
    <source>
        <strain evidence="2">DSM 24740</strain>
    </source>
</reference>
<evidence type="ECO:0000313" key="2">
    <source>
        <dbReference type="Proteomes" id="UP000199021"/>
    </source>
</evidence>
<gene>
    <name evidence="1" type="ORF">SAMN05444359_12620</name>
</gene>
<keyword evidence="2" id="KW-1185">Reference proteome</keyword>
<protein>
    <submittedName>
        <fullName evidence="1">Uncharacterized protein</fullName>
    </submittedName>
</protein>
<dbReference type="STRING" id="478744.SAMN05444359_12620"/>
<dbReference type="InParanoid" id="A0A1H9LX66"/>
<evidence type="ECO:0000313" key="1">
    <source>
        <dbReference type="EMBL" id="SER16024.1"/>
    </source>
</evidence>
<dbReference type="Proteomes" id="UP000199021">
    <property type="component" value="Unassembled WGS sequence"/>
</dbReference>
<organism evidence="1 2">
    <name type="scientific">Neolewinella agarilytica</name>
    <dbReference type="NCBI Taxonomy" id="478744"/>
    <lineage>
        <taxon>Bacteria</taxon>
        <taxon>Pseudomonadati</taxon>
        <taxon>Bacteroidota</taxon>
        <taxon>Saprospiria</taxon>
        <taxon>Saprospirales</taxon>
        <taxon>Lewinellaceae</taxon>
        <taxon>Neolewinella</taxon>
    </lineage>
</organism>